<dbReference type="AlphaFoldDB" id="X6NV61"/>
<feature type="non-terminal residue" evidence="1">
    <location>
        <position position="318"/>
    </location>
</feature>
<evidence type="ECO:0000313" key="1">
    <source>
        <dbReference type="EMBL" id="ETO29783.1"/>
    </source>
</evidence>
<keyword evidence="2" id="KW-1185">Reference proteome</keyword>
<dbReference type="EMBL" id="ASPP01005846">
    <property type="protein sequence ID" value="ETO29783.1"/>
    <property type="molecule type" value="Genomic_DNA"/>
</dbReference>
<protein>
    <submittedName>
        <fullName evidence="1">Uncharacterized protein</fullName>
    </submittedName>
</protein>
<sequence>MIQWMIMYATNAGIRRMTKEELSKHNRWLHTIDRHYYALFAEAKESKEQSEARQQRSSGISKSTAEERVRESIDVLLDMFQYTHYYYWSYKRLYEVLSKNVLSSSSSSSSLSSLSSSSSSLSNVGTMATFLHDLHVDQVYLHLYQISLYDLGDVDLSFRIMTHWLSHGFHIHFLSEHHMLGASSFGQRYLVTHENADDATSEHNREREHEHDHELLLFGQEDRVRKTCAANVISKLRWLRFGDRPEYLLRTMYITSMFHLLSTRPRTWSKCIGQRPYILPYFEQDNSTTSSPNVTATDATALLVLWTHLQQPTIQPSE</sequence>
<reference evidence="1 2" key="1">
    <citation type="journal article" date="2013" name="Curr. Biol.">
        <title>The Genome of the Foraminiferan Reticulomyxa filosa.</title>
        <authorList>
            <person name="Glockner G."/>
            <person name="Hulsmann N."/>
            <person name="Schleicher M."/>
            <person name="Noegel A.A."/>
            <person name="Eichinger L."/>
            <person name="Gallinger C."/>
            <person name="Pawlowski J."/>
            <person name="Sierra R."/>
            <person name="Euteneuer U."/>
            <person name="Pillet L."/>
            <person name="Moustafa A."/>
            <person name="Platzer M."/>
            <person name="Groth M."/>
            <person name="Szafranski K."/>
            <person name="Schliwa M."/>
        </authorList>
    </citation>
    <scope>NUCLEOTIDE SEQUENCE [LARGE SCALE GENOMIC DNA]</scope>
</reference>
<proteinExistence type="predicted"/>
<organism evidence="1 2">
    <name type="scientific">Reticulomyxa filosa</name>
    <dbReference type="NCBI Taxonomy" id="46433"/>
    <lineage>
        <taxon>Eukaryota</taxon>
        <taxon>Sar</taxon>
        <taxon>Rhizaria</taxon>
        <taxon>Retaria</taxon>
        <taxon>Foraminifera</taxon>
        <taxon>Monothalamids</taxon>
        <taxon>Reticulomyxidae</taxon>
        <taxon>Reticulomyxa</taxon>
    </lineage>
</organism>
<gene>
    <name evidence="1" type="ORF">RFI_07337</name>
</gene>
<comment type="caution">
    <text evidence="1">The sequence shown here is derived from an EMBL/GenBank/DDBJ whole genome shotgun (WGS) entry which is preliminary data.</text>
</comment>
<dbReference type="Proteomes" id="UP000023152">
    <property type="component" value="Unassembled WGS sequence"/>
</dbReference>
<evidence type="ECO:0000313" key="2">
    <source>
        <dbReference type="Proteomes" id="UP000023152"/>
    </source>
</evidence>
<name>X6NV61_RETFI</name>
<accession>X6NV61</accession>